<sequence length="127" mass="13944">MVKYWAVFDDLAAHPEKSPNLLDPVARDQARSQRQIALSTYAAKGWTQTGTAAVSDVSASSTAATTYVVTACVDVSAINFVDENGDSQVAPGRRDRQRFTYKVVKTDSNFFVTEDTLEGKRDCCTNR</sequence>
<dbReference type="Proteomes" id="UP000030013">
    <property type="component" value="Unassembled WGS sequence"/>
</dbReference>
<evidence type="ECO:0000313" key="2">
    <source>
        <dbReference type="Proteomes" id="UP000030013"/>
    </source>
</evidence>
<name>A0A0A0JXA4_9MICO</name>
<gene>
    <name evidence="1" type="ORF">N801_12640</name>
</gene>
<comment type="caution">
    <text evidence="1">The sequence shown here is derived from an EMBL/GenBank/DDBJ whole genome shotgun (WGS) entry which is preliminary data.</text>
</comment>
<accession>A0A0A0JXA4</accession>
<proteinExistence type="predicted"/>
<organism evidence="1 2">
    <name type="scientific">Knoellia aerolata DSM 18566</name>
    <dbReference type="NCBI Taxonomy" id="1385519"/>
    <lineage>
        <taxon>Bacteria</taxon>
        <taxon>Bacillati</taxon>
        <taxon>Actinomycetota</taxon>
        <taxon>Actinomycetes</taxon>
        <taxon>Micrococcales</taxon>
        <taxon>Intrasporangiaceae</taxon>
        <taxon>Knoellia</taxon>
    </lineage>
</organism>
<protein>
    <submittedName>
        <fullName evidence="1">Uncharacterized protein</fullName>
    </submittedName>
</protein>
<dbReference type="EMBL" id="AVPL01000034">
    <property type="protein sequence ID" value="KGN40702.1"/>
    <property type="molecule type" value="Genomic_DNA"/>
</dbReference>
<keyword evidence="2" id="KW-1185">Reference proteome</keyword>
<dbReference type="eggNOG" id="ENOG5033F2P">
    <property type="taxonomic scope" value="Bacteria"/>
</dbReference>
<dbReference type="RefSeq" id="WP_035938170.1">
    <property type="nucleotide sequence ID" value="NZ_AVPL01000034.1"/>
</dbReference>
<evidence type="ECO:0000313" key="1">
    <source>
        <dbReference type="EMBL" id="KGN40702.1"/>
    </source>
</evidence>
<dbReference type="AlphaFoldDB" id="A0A0A0JXA4"/>
<reference evidence="1 2" key="1">
    <citation type="submission" date="2013-08" db="EMBL/GenBank/DDBJ databases">
        <title>The genome sequence of Knoellia aerolata.</title>
        <authorList>
            <person name="Zhu W."/>
            <person name="Wang G."/>
        </authorList>
    </citation>
    <scope>NUCLEOTIDE SEQUENCE [LARGE SCALE GENOMIC DNA]</scope>
    <source>
        <strain evidence="1 2">DSM 18566</strain>
    </source>
</reference>